<dbReference type="InterPro" id="IPR029058">
    <property type="entry name" value="AB_hydrolase_fold"/>
</dbReference>
<reference evidence="6" key="2">
    <citation type="submission" date="2025-08" db="UniProtKB">
        <authorList>
            <consortium name="Ensembl"/>
        </authorList>
    </citation>
    <scope>IDENTIFICATION</scope>
</reference>
<reference evidence="7" key="1">
    <citation type="submission" date="2012-01" db="EMBL/GenBank/DDBJ databases">
        <title>The Genome Sequence of Oreochromis niloticus (Nile Tilapia).</title>
        <authorList>
            <consortium name="Broad Institute Genome Assembly Team"/>
            <consortium name="Broad Institute Sequencing Platform"/>
            <person name="Di Palma F."/>
            <person name="Johnson J."/>
            <person name="Lander E.S."/>
            <person name="Lindblad-Toh K."/>
        </authorList>
    </citation>
    <scope>NUCLEOTIDE SEQUENCE [LARGE SCALE GENOMIC DNA]</scope>
</reference>
<dbReference type="InParanoid" id="A0A669FAU8"/>
<evidence type="ECO:0000256" key="1">
    <source>
        <dbReference type="ARBA" id="ARBA00011079"/>
    </source>
</evidence>
<accession>A0A669FAU8</accession>
<keyword evidence="2" id="KW-0645">Protease</keyword>
<dbReference type="PANTHER" id="PTHR11010:SF107">
    <property type="entry name" value="DIPEPTIDYL PEPTIDASE 2"/>
    <property type="match status" value="1"/>
</dbReference>
<dbReference type="GO" id="GO:0008239">
    <property type="term" value="F:dipeptidyl-peptidase activity"/>
    <property type="evidence" value="ECO:0007669"/>
    <property type="project" value="TreeGrafter"/>
</dbReference>
<dbReference type="PANTHER" id="PTHR11010">
    <property type="entry name" value="PROTEASE S28 PRO-X CARBOXYPEPTIDASE-RELATED"/>
    <property type="match status" value="1"/>
</dbReference>
<dbReference type="AlphaFoldDB" id="A0A669FAU8"/>
<evidence type="ECO:0000313" key="7">
    <source>
        <dbReference type="Proteomes" id="UP000005207"/>
    </source>
</evidence>
<dbReference type="Ensembl" id="ENSONIT00000075271.1">
    <property type="protein sequence ID" value="ENSONIP00000081419.1"/>
    <property type="gene ID" value="ENSONIG00000020212.2"/>
</dbReference>
<dbReference type="Pfam" id="PF05577">
    <property type="entry name" value="Peptidase_S28"/>
    <property type="match status" value="2"/>
</dbReference>
<proteinExistence type="inferred from homology"/>
<evidence type="ECO:0000256" key="4">
    <source>
        <dbReference type="ARBA" id="ARBA00022801"/>
    </source>
</evidence>
<evidence type="ECO:0000313" key="6">
    <source>
        <dbReference type="Ensembl" id="ENSONIP00000081419.1"/>
    </source>
</evidence>
<keyword evidence="3" id="KW-0732">Signal</keyword>
<comment type="similarity">
    <text evidence="1">Belongs to the peptidase S28 family.</text>
</comment>
<evidence type="ECO:0000256" key="5">
    <source>
        <dbReference type="ARBA" id="ARBA00023180"/>
    </source>
</evidence>
<dbReference type="GO" id="GO:0070008">
    <property type="term" value="F:serine-type exopeptidase activity"/>
    <property type="evidence" value="ECO:0007669"/>
    <property type="project" value="InterPro"/>
</dbReference>
<dbReference type="SUPFAM" id="SSF53474">
    <property type="entry name" value="alpha/beta-Hydrolases"/>
    <property type="match status" value="1"/>
</dbReference>
<organism evidence="6 7">
    <name type="scientific">Oreochromis niloticus</name>
    <name type="common">Nile tilapia</name>
    <name type="synonym">Tilapia nilotica</name>
    <dbReference type="NCBI Taxonomy" id="8128"/>
    <lineage>
        <taxon>Eukaryota</taxon>
        <taxon>Metazoa</taxon>
        <taxon>Chordata</taxon>
        <taxon>Craniata</taxon>
        <taxon>Vertebrata</taxon>
        <taxon>Euteleostomi</taxon>
        <taxon>Actinopterygii</taxon>
        <taxon>Neopterygii</taxon>
        <taxon>Teleostei</taxon>
        <taxon>Neoteleostei</taxon>
        <taxon>Acanthomorphata</taxon>
        <taxon>Ovalentaria</taxon>
        <taxon>Cichlomorphae</taxon>
        <taxon>Cichliformes</taxon>
        <taxon>Cichlidae</taxon>
        <taxon>African cichlids</taxon>
        <taxon>Pseudocrenilabrinae</taxon>
        <taxon>Oreochromini</taxon>
        <taxon>Oreochromis</taxon>
    </lineage>
</organism>
<keyword evidence="7" id="KW-1185">Reference proteome</keyword>
<dbReference type="FunFam" id="3.40.50.1820:FF:000484">
    <property type="entry name" value="Dipeptidyl peptidase 2"/>
    <property type="match status" value="1"/>
</dbReference>
<dbReference type="FunCoup" id="A0A669FAU8">
    <property type="interactions" value="36"/>
</dbReference>
<dbReference type="InterPro" id="IPR008758">
    <property type="entry name" value="Peptidase_S28"/>
</dbReference>
<sequence>MTCDAGVVGNFKTKGFSGQLYCDVILVTSVDMNKRFIFSSVALVFCVDVLHSLPHTYFQSHQHHDTDPRFTEKFFTQTLDHFNFNSMGNGTFNQRYLITDQYWEKGFGPIFFYTGNEGNIWEFALNSGFITELAAQQRALVIFAEHRYYGKSLPFEKDSFNIPQVSLLTVEQALADYAIMITELKQQLGATDCPVIVFGGSYGGMLSVYMRIKYPNIVAGALAASAPILSTAGLGDSREFFRDVTSDFESVSSDCTDAVRGAFHQLKELAQSQEYHHIQSAFALCKPLSSAQDIHQLNGFLRNAFTLMAMLDYPYSTHFIGNMPANPVKVACETMLRGSDLLGNLRDTAGLLMIWWRGLSLGGRLEASWSRIWRCLRTSLSELLSIMDHPLHPLHVTLDTQKRIVYNATGVLTCFDLYSLYLECADPTGCGLGFDSLAWDYQACTEIELCYESNNVTDMFPPMPFTEEDRRLYCSKRWGVVPRPGWLNIQFWGDALSTASNIIFSNGDLDPWANGGVRTSLSDSLIALNISGGAHHLDLRGSNEADPVSVISARKTEADLIALWVKMERTRLQKFV</sequence>
<dbReference type="GO" id="GO:0006508">
    <property type="term" value="P:proteolysis"/>
    <property type="evidence" value="ECO:0007669"/>
    <property type="project" value="UniProtKB-KW"/>
</dbReference>
<dbReference type="OMA" id="ELYMPMS"/>
<keyword evidence="5" id="KW-0325">Glycoprotein</keyword>
<gene>
    <name evidence="6" type="primary">DPP7</name>
    <name evidence="6" type="synonym">dpp7</name>
</gene>
<name>A0A669FAU8_ORENI</name>
<dbReference type="GeneTree" id="ENSGT00940000159838"/>
<evidence type="ECO:0000256" key="3">
    <source>
        <dbReference type="ARBA" id="ARBA00022729"/>
    </source>
</evidence>
<protein>
    <submittedName>
        <fullName evidence="6">Dipeptidyl-peptidase 7</fullName>
    </submittedName>
</protein>
<dbReference type="Proteomes" id="UP000005207">
    <property type="component" value="Linkage group LG12"/>
</dbReference>
<evidence type="ECO:0000256" key="2">
    <source>
        <dbReference type="ARBA" id="ARBA00022670"/>
    </source>
</evidence>
<dbReference type="Gene3D" id="3.40.50.1820">
    <property type="entry name" value="alpha/beta hydrolase"/>
    <property type="match status" value="2"/>
</dbReference>
<reference evidence="6" key="3">
    <citation type="submission" date="2025-09" db="UniProtKB">
        <authorList>
            <consortium name="Ensembl"/>
        </authorList>
    </citation>
    <scope>IDENTIFICATION</scope>
</reference>
<dbReference type="GO" id="GO:0031982">
    <property type="term" value="C:vesicle"/>
    <property type="evidence" value="ECO:0007669"/>
    <property type="project" value="TreeGrafter"/>
</dbReference>
<keyword evidence="4" id="KW-0378">Hydrolase</keyword>